<keyword evidence="2" id="KW-0560">Oxidoreductase</keyword>
<dbReference type="AlphaFoldDB" id="A0A1G6XQ12"/>
<dbReference type="Pfam" id="PF00106">
    <property type="entry name" value="adh_short"/>
    <property type="match status" value="1"/>
</dbReference>
<proteinExistence type="inferred from homology"/>
<dbReference type="InterPro" id="IPR036291">
    <property type="entry name" value="NAD(P)-bd_dom_sf"/>
</dbReference>
<comment type="similarity">
    <text evidence="1 3">Belongs to the short-chain dehydrogenases/reductases (SDR) family.</text>
</comment>
<dbReference type="GO" id="GO:0050664">
    <property type="term" value="F:oxidoreductase activity, acting on NAD(P)H, oxygen as acceptor"/>
    <property type="evidence" value="ECO:0007669"/>
    <property type="project" value="TreeGrafter"/>
</dbReference>
<evidence type="ECO:0000256" key="1">
    <source>
        <dbReference type="ARBA" id="ARBA00006484"/>
    </source>
</evidence>
<dbReference type="PRINTS" id="PR00081">
    <property type="entry name" value="GDHRDH"/>
</dbReference>
<dbReference type="PANTHER" id="PTHR43008:SF7">
    <property type="entry name" value="SHORT CHAIN DEHYDROGENASE_REDUCTASE (AFU_ORTHOLOGUE AFUA_2G00830)"/>
    <property type="match status" value="1"/>
</dbReference>
<dbReference type="RefSeq" id="WP_092083544.1">
    <property type="nucleotide sequence ID" value="NZ_FMZW01000015.1"/>
</dbReference>
<accession>A0A1G6XQ12</accession>
<dbReference type="Gene3D" id="3.40.50.720">
    <property type="entry name" value="NAD(P)-binding Rossmann-like Domain"/>
    <property type="match status" value="1"/>
</dbReference>
<name>A0A1G6XQ12_9BRAD</name>
<dbReference type="PROSITE" id="PS00061">
    <property type="entry name" value="ADH_SHORT"/>
    <property type="match status" value="1"/>
</dbReference>
<dbReference type="CDD" id="cd05233">
    <property type="entry name" value="SDR_c"/>
    <property type="match status" value="1"/>
</dbReference>
<evidence type="ECO:0000256" key="2">
    <source>
        <dbReference type="ARBA" id="ARBA00023002"/>
    </source>
</evidence>
<dbReference type="PRINTS" id="PR00080">
    <property type="entry name" value="SDRFAMILY"/>
</dbReference>
<dbReference type="InterPro" id="IPR020904">
    <property type="entry name" value="Sc_DH/Rdtase_CS"/>
</dbReference>
<evidence type="ECO:0000313" key="4">
    <source>
        <dbReference type="EMBL" id="SDD79457.1"/>
    </source>
</evidence>
<gene>
    <name evidence="4" type="ORF">SAMN05216337_101591</name>
</gene>
<protein>
    <submittedName>
        <fullName evidence="4">Short-chain dehydrogenase</fullName>
    </submittedName>
</protein>
<organism evidence="4 5">
    <name type="scientific">Bradyrhizobium brasilense</name>
    <dbReference type="NCBI Taxonomy" id="1419277"/>
    <lineage>
        <taxon>Bacteria</taxon>
        <taxon>Pseudomonadati</taxon>
        <taxon>Pseudomonadota</taxon>
        <taxon>Alphaproteobacteria</taxon>
        <taxon>Hyphomicrobiales</taxon>
        <taxon>Nitrobacteraceae</taxon>
        <taxon>Bradyrhizobium</taxon>
    </lineage>
</organism>
<sequence length="284" mass="31426">MNADIVARGRVAVVTGAASGIGAAAARRFAREGMRLVLFDRDEKRLRVLAGALDTEVVVMAGDVSREADLEALREAAYEQFGEVALLMNNAAIIERAGPYEKVEAWRHALDVNFFGPLAAQHLFVPRMMEAKTRSAIVNLGSKEGITTPPGKAAYSVSKAAVKVLTEQLSHELLKATGGRVTAHLLVPGYTWTPMNFPGLKPLQDVKPEEPWTAEQVIDLFVERFRRGDFYIICPDNSVTSEMDARRIRWAADDMVQNRPALSRWHPDWGPRFAAWMSGPPEED</sequence>
<dbReference type="SUPFAM" id="SSF51735">
    <property type="entry name" value="NAD(P)-binding Rossmann-fold domains"/>
    <property type="match status" value="1"/>
</dbReference>
<dbReference type="InterPro" id="IPR002347">
    <property type="entry name" value="SDR_fam"/>
</dbReference>
<evidence type="ECO:0000313" key="5">
    <source>
        <dbReference type="Proteomes" id="UP000199245"/>
    </source>
</evidence>
<evidence type="ECO:0000256" key="3">
    <source>
        <dbReference type="RuleBase" id="RU000363"/>
    </source>
</evidence>
<dbReference type="EMBL" id="FMZW01000015">
    <property type="protein sequence ID" value="SDD79457.1"/>
    <property type="molecule type" value="Genomic_DNA"/>
</dbReference>
<dbReference type="Proteomes" id="UP000199245">
    <property type="component" value="Unassembled WGS sequence"/>
</dbReference>
<reference evidence="4 5" key="1">
    <citation type="submission" date="2016-10" db="EMBL/GenBank/DDBJ databases">
        <authorList>
            <person name="de Groot N.N."/>
        </authorList>
    </citation>
    <scope>NUCLEOTIDE SEQUENCE [LARGE SCALE GENOMIC DNA]</scope>
    <source>
        <strain evidence="4 5">R5</strain>
    </source>
</reference>
<dbReference type="PANTHER" id="PTHR43008">
    <property type="entry name" value="BENZIL REDUCTASE"/>
    <property type="match status" value="1"/>
</dbReference>